<dbReference type="Gene3D" id="1.10.287.1480">
    <property type="match status" value="1"/>
</dbReference>
<gene>
    <name evidence="1" type="primary">rps14</name>
</gene>
<name>A0A3G1PWH4_9STRA</name>
<organism evidence="1">
    <name type="scientific">Melosira undulata</name>
    <dbReference type="NCBI Taxonomy" id="2133757"/>
    <lineage>
        <taxon>Eukaryota</taxon>
        <taxon>Sar</taxon>
        <taxon>Stramenopiles</taxon>
        <taxon>Ochrophyta</taxon>
        <taxon>Bacillariophyta</taxon>
        <taxon>Coscinodiscophyceae</taxon>
        <taxon>Coscinodiscophycidae</taxon>
        <taxon>Melosirales</taxon>
        <taxon>Melosiraceae</taxon>
        <taxon>Melosira</taxon>
    </lineage>
</organism>
<accession>A0A3G1PWH4</accession>
<dbReference type="GO" id="GO:0005840">
    <property type="term" value="C:ribosome"/>
    <property type="evidence" value="ECO:0007669"/>
    <property type="project" value="UniProtKB-KW"/>
</dbReference>
<keyword evidence="1" id="KW-0687">Ribonucleoprotein</keyword>
<dbReference type="RefSeq" id="YP_009485515.1">
    <property type="nucleotide sequence ID" value="NC_037728.1"/>
</dbReference>
<evidence type="ECO:0000313" key="1">
    <source>
        <dbReference type="EMBL" id="AVR57579.1"/>
    </source>
</evidence>
<protein>
    <submittedName>
        <fullName evidence="1">Ribosomal protein S14</fullName>
    </submittedName>
</protein>
<proteinExistence type="predicted"/>
<keyword evidence="1" id="KW-0689">Ribosomal protein</keyword>
<dbReference type="GeneID" id="36937420"/>
<reference evidence="1" key="1">
    <citation type="journal article" date="2018" name="Mitochondrial DNA A DNA Mapp Seq Anal">
        <title>Comparative analysis of the mitochondrial genomes of six newly sequenced diatoms reveals group II introns in the barcoding region of cox1.</title>
        <authorList>
            <person name="Pogoda C.S."/>
            <person name="Keepers K.G."/>
            <person name="Hamsher S.E."/>
            <person name="Stepanek J.G."/>
            <person name="Kane N.C."/>
            <person name="Kociolek J.P."/>
        </authorList>
    </citation>
    <scope>NUCLEOTIDE SEQUENCE</scope>
</reference>
<dbReference type="SUPFAM" id="SSF57716">
    <property type="entry name" value="Glucocorticoid receptor-like (DNA-binding domain)"/>
    <property type="match status" value="1"/>
</dbReference>
<keyword evidence="1" id="KW-0496">Mitochondrion</keyword>
<geneLocation type="mitochondrion" evidence="1"/>
<sequence length="89" mass="11135">MKYLRKKDNQKRVKFYTFEKFKFLYLTIKKNKNLIKSIQWKIFCTNFVTPKLQIKMYNNRCVYTNRQKSILKIFKMSRLFFLKTIRFGI</sequence>
<dbReference type="EMBL" id="MF997421">
    <property type="protein sequence ID" value="AVR57579.1"/>
    <property type="molecule type" value="Genomic_DNA"/>
</dbReference>
<dbReference type="AlphaFoldDB" id="A0A3G1PWH4"/>